<evidence type="ECO:0000256" key="2">
    <source>
        <dbReference type="ARBA" id="ARBA00022692"/>
    </source>
</evidence>
<dbReference type="EMBL" id="CAKOGP040002313">
    <property type="protein sequence ID" value="CAJ1966737.1"/>
    <property type="molecule type" value="Genomic_DNA"/>
</dbReference>
<dbReference type="GO" id="GO:0000139">
    <property type="term" value="C:Golgi membrane"/>
    <property type="evidence" value="ECO:0007669"/>
    <property type="project" value="UniProtKB-SubCell"/>
</dbReference>
<protein>
    <recommendedName>
        <fullName evidence="10">Vesicle transport protein</fullName>
    </recommendedName>
</protein>
<evidence type="ECO:0000256" key="5">
    <source>
        <dbReference type="ARBA" id="ARBA00023136"/>
    </source>
</evidence>
<proteinExistence type="inferred from homology"/>
<dbReference type="AlphaFoldDB" id="A0AAD2G9L8"/>
<keyword evidence="4" id="KW-0333">Golgi apparatus</keyword>
<evidence type="ECO:0000256" key="6">
    <source>
        <dbReference type="ARBA" id="ARBA00025799"/>
    </source>
</evidence>
<comment type="subcellular location">
    <subcellularLocation>
        <location evidence="1">Golgi apparatus membrane</location>
        <topology evidence="1">Multi-pass membrane protein</topology>
    </subcellularLocation>
</comment>
<dbReference type="InterPro" id="IPR007305">
    <property type="entry name" value="Vesicle_transpt_Got1/SFT2"/>
</dbReference>
<dbReference type="GO" id="GO:0005829">
    <property type="term" value="C:cytosol"/>
    <property type="evidence" value="ECO:0007669"/>
    <property type="project" value="GOC"/>
</dbReference>
<dbReference type="Proteomes" id="UP001295423">
    <property type="component" value="Unassembled WGS sequence"/>
</dbReference>
<dbReference type="PANTHER" id="PTHR21493">
    <property type="entry name" value="CGI-141-RELATED/LIPASE CONTAINING PROTEIN"/>
    <property type="match status" value="1"/>
</dbReference>
<dbReference type="GO" id="GO:0006888">
    <property type="term" value="P:endoplasmic reticulum to Golgi vesicle-mediated transport"/>
    <property type="evidence" value="ECO:0007669"/>
    <property type="project" value="InterPro"/>
</dbReference>
<evidence type="ECO:0000256" key="4">
    <source>
        <dbReference type="ARBA" id="ARBA00023034"/>
    </source>
</evidence>
<dbReference type="Pfam" id="PF04178">
    <property type="entry name" value="Got1"/>
    <property type="match status" value="1"/>
</dbReference>
<comment type="caution">
    <text evidence="8">The sequence shown here is derived from an EMBL/GenBank/DDBJ whole genome shotgun (WGS) entry which is preliminary data.</text>
</comment>
<dbReference type="PANTHER" id="PTHR21493:SF9">
    <property type="entry name" value="GOLGI TRANSPORT PROTEIN 1-RELATED"/>
    <property type="match status" value="1"/>
</dbReference>
<keyword evidence="9" id="KW-1185">Reference proteome</keyword>
<evidence type="ECO:0000256" key="1">
    <source>
        <dbReference type="ARBA" id="ARBA00004653"/>
    </source>
</evidence>
<keyword evidence="5 7" id="KW-0472">Membrane</keyword>
<sequence length="139" mass="15291">MISDNAKIGTGLLALGIVFLFLGVIFFFDAALLALGDILFLIGLTLTIGPSRTLRFFSRKDRIRGIVSFFGGIVLVMVRWPMLGMICQLYGMVYLFGQFFPIAAQAMQDTPVIGDILRYPAIENFFASFGGGNNRRAPV</sequence>
<dbReference type="GO" id="GO:0042147">
    <property type="term" value="P:retrograde transport, endosome to Golgi"/>
    <property type="evidence" value="ECO:0007669"/>
    <property type="project" value="InterPro"/>
</dbReference>
<evidence type="ECO:0000256" key="3">
    <source>
        <dbReference type="ARBA" id="ARBA00022989"/>
    </source>
</evidence>
<evidence type="ECO:0000313" key="8">
    <source>
        <dbReference type="EMBL" id="CAJ1966737.1"/>
    </source>
</evidence>
<keyword evidence="2 7" id="KW-0812">Transmembrane</keyword>
<feature type="transmembrane region" description="Helical" evidence="7">
    <location>
        <begin position="38"/>
        <end position="57"/>
    </location>
</feature>
<evidence type="ECO:0000313" key="9">
    <source>
        <dbReference type="Proteomes" id="UP001295423"/>
    </source>
</evidence>
<evidence type="ECO:0008006" key="10">
    <source>
        <dbReference type="Google" id="ProtNLM"/>
    </source>
</evidence>
<feature type="transmembrane region" description="Helical" evidence="7">
    <location>
        <begin position="12"/>
        <end position="32"/>
    </location>
</feature>
<feature type="transmembrane region" description="Helical" evidence="7">
    <location>
        <begin position="69"/>
        <end position="91"/>
    </location>
</feature>
<keyword evidence="3 7" id="KW-1133">Transmembrane helix</keyword>
<name>A0AAD2G9L8_9STRA</name>
<evidence type="ECO:0000256" key="7">
    <source>
        <dbReference type="SAM" id="Phobius"/>
    </source>
</evidence>
<reference evidence="8" key="1">
    <citation type="submission" date="2023-08" db="EMBL/GenBank/DDBJ databases">
        <authorList>
            <person name="Audoor S."/>
            <person name="Bilcke G."/>
        </authorList>
    </citation>
    <scope>NUCLEOTIDE SEQUENCE</scope>
</reference>
<gene>
    <name evidence="8" type="ORF">CYCCA115_LOCUS22320</name>
</gene>
<accession>A0AAD2G9L8</accession>
<dbReference type="InterPro" id="IPR045176">
    <property type="entry name" value="Got1"/>
</dbReference>
<organism evidence="8 9">
    <name type="scientific">Cylindrotheca closterium</name>
    <dbReference type="NCBI Taxonomy" id="2856"/>
    <lineage>
        <taxon>Eukaryota</taxon>
        <taxon>Sar</taxon>
        <taxon>Stramenopiles</taxon>
        <taxon>Ochrophyta</taxon>
        <taxon>Bacillariophyta</taxon>
        <taxon>Bacillariophyceae</taxon>
        <taxon>Bacillariophycidae</taxon>
        <taxon>Bacillariales</taxon>
        <taxon>Bacillariaceae</taxon>
        <taxon>Cylindrotheca</taxon>
    </lineage>
</organism>
<comment type="similarity">
    <text evidence="6">Belongs to the GOT1 family.</text>
</comment>